<evidence type="ECO:0000256" key="2">
    <source>
        <dbReference type="ARBA" id="ARBA00012552"/>
    </source>
</evidence>
<dbReference type="InterPro" id="IPR014001">
    <property type="entry name" value="Helicase_ATP-bd"/>
</dbReference>
<dbReference type="InterPro" id="IPR049945">
    <property type="entry name" value="AAA_22"/>
</dbReference>
<name>A0A6A6MB45_HEVBR</name>
<dbReference type="GO" id="GO:0005524">
    <property type="term" value="F:ATP binding"/>
    <property type="evidence" value="ECO:0007669"/>
    <property type="project" value="UniProtKB-KW"/>
</dbReference>
<comment type="similarity">
    <text evidence="1">Belongs to the DEAD box helicase family. DEAH subfamily.</text>
</comment>
<keyword evidence="12" id="KW-1185">Reference proteome</keyword>
<dbReference type="InterPro" id="IPR027417">
    <property type="entry name" value="P-loop_NTPase"/>
</dbReference>
<feature type="domain" description="Helicase ATP-binding" evidence="10">
    <location>
        <begin position="77"/>
        <end position="218"/>
    </location>
</feature>
<dbReference type="GO" id="GO:0003724">
    <property type="term" value="F:RNA helicase activity"/>
    <property type="evidence" value="ECO:0007669"/>
    <property type="project" value="UniProtKB-EC"/>
</dbReference>
<dbReference type="Gene3D" id="3.40.50.300">
    <property type="entry name" value="P-loop containing nucleotide triphosphate hydrolases"/>
    <property type="match status" value="1"/>
</dbReference>
<evidence type="ECO:0000256" key="9">
    <source>
        <dbReference type="ARBA" id="ARBA00047984"/>
    </source>
</evidence>
<evidence type="ECO:0000256" key="3">
    <source>
        <dbReference type="ARBA" id="ARBA00022664"/>
    </source>
</evidence>
<keyword evidence="4" id="KW-0547">Nucleotide-binding</keyword>
<proteinExistence type="inferred from homology"/>
<evidence type="ECO:0000256" key="7">
    <source>
        <dbReference type="ARBA" id="ARBA00022840"/>
    </source>
</evidence>
<evidence type="ECO:0000256" key="5">
    <source>
        <dbReference type="ARBA" id="ARBA00022801"/>
    </source>
</evidence>
<dbReference type="PANTHER" id="PTHR18934">
    <property type="entry name" value="ATP-DEPENDENT RNA HELICASE"/>
    <property type="match status" value="1"/>
</dbReference>
<dbReference type="GO" id="GO:0003723">
    <property type="term" value="F:RNA binding"/>
    <property type="evidence" value="ECO:0007669"/>
    <property type="project" value="TreeGrafter"/>
</dbReference>
<dbReference type="Proteomes" id="UP000467840">
    <property type="component" value="Chromosome 14"/>
</dbReference>
<keyword evidence="3" id="KW-0507">mRNA processing</keyword>
<keyword evidence="7" id="KW-0067">ATP-binding</keyword>
<dbReference type="GO" id="GO:0008380">
    <property type="term" value="P:RNA splicing"/>
    <property type="evidence" value="ECO:0007669"/>
    <property type="project" value="UniProtKB-KW"/>
</dbReference>
<dbReference type="EMBL" id="JAAGAX010000006">
    <property type="protein sequence ID" value="KAF2309718.1"/>
    <property type="molecule type" value="Genomic_DNA"/>
</dbReference>
<dbReference type="Pfam" id="PF13401">
    <property type="entry name" value="AAA_22"/>
    <property type="match status" value="1"/>
</dbReference>
<keyword evidence="5" id="KW-0378">Hydrolase</keyword>
<dbReference type="PANTHER" id="PTHR18934:SF109">
    <property type="entry name" value="ATP-DEPENDENT RNA HELICASE DHX15 HOMOLOG"/>
    <property type="match status" value="1"/>
</dbReference>
<dbReference type="SMART" id="SM00487">
    <property type="entry name" value="DEXDc"/>
    <property type="match status" value="1"/>
</dbReference>
<evidence type="ECO:0000256" key="8">
    <source>
        <dbReference type="ARBA" id="ARBA00023187"/>
    </source>
</evidence>
<gene>
    <name evidence="11" type="ORF">GH714_004774</name>
</gene>
<sequence>MGTERKRKVSLFDVVDETSISGKISKMNGAGGTPMNNNGNNNNLINRWTGKPYSQRYYEILEKRRTLPVWHQMEDFLTALKKNQVLVLVGETGSGKTTQIPQFVLEAVDIETPDKRRKMMIGCTQPRRVAAMSVSRRVAEEMDVNIGEEVGYSIRFEDCSSARTVLKYLTDGMLLREAMTDPLLERYKVIILDEAHERTLATDVLFGLLKEVLRNRHD</sequence>
<accession>A0A6A6MB45</accession>
<organism evidence="11 12">
    <name type="scientific">Hevea brasiliensis</name>
    <name type="common">Para rubber tree</name>
    <name type="synonym">Siphonia brasiliensis</name>
    <dbReference type="NCBI Taxonomy" id="3981"/>
    <lineage>
        <taxon>Eukaryota</taxon>
        <taxon>Viridiplantae</taxon>
        <taxon>Streptophyta</taxon>
        <taxon>Embryophyta</taxon>
        <taxon>Tracheophyta</taxon>
        <taxon>Spermatophyta</taxon>
        <taxon>Magnoliopsida</taxon>
        <taxon>eudicotyledons</taxon>
        <taxon>Gunneridae</taxon>
        <taxon>Pentapetalae</taxon>
        <taxon>rosids</taxon>
        <taxon>fabids</taxon>
        <taxon>Malpighiales</taxon>
        <taxon>Euphorbiaceae</taxon>
        <taxon>Crotonoideae</taxon>
        <taxon>Micrandreae</taxon>
        <taxon>Hevea</taxon>
    </lineage>
</organism>
<evidence type="ECO:0000256" key="6">
    <source>
        <dbReference type="ARBA" id="ARBA00022806"/>
    </source>
</evidence>
<evidence type="ECO:0000256" key="4">
    <source>
        <dbReference type="ARBA" id="ARBA00022741"/>
    </source>
</evidence>
<keyword evidence="6" id="KW-0347">Helicase</keyword>
<dbReference type="SUPFAM" id="SSF52540">
    <property type="entry name" value="P-loop containing nucleoside triphosphate hydrolases"/>
    <property type="match status" value="1"/>
</dbReference>
<evidence type="ECO:0000259" key="10">
    <source>
        <dbReference type="PROSITE" id="PS51192"/>
    </source>
</evidence>
<dbReference type="PROSITE" id="PS51192">
    <property type="entry name" value="HELICASE_ATP_BIND_1"/>
    <property type="match status" value="1"/>
</dbReference>
<comment type="catalytic activity">
    <reaction evidence="9">
        <text>ATP + H2O = ADP + phosphate + H(+)</text>
        <dbReference type="Rhea" id="RHEA:13065"/>
        <dbReference type="ChEBI" id="CHEBI:15377"/>
        <dbReference type="ChEBI" id="CHEBI:15378"/>
        <dbReference type="ChEBI" id="CHEBI:30616"/>
        <dbReference type="ChEBI" id="CHEBI:43474"/>
        <dbReference type="ChEBI" id="CHEBI:456216"/>
        <dbReference type="EC" id="3.6.4.13"/>
    </reaction>
</comment>
<dbReference type="GO" id="GO:0006397">
    <property type="term" value="P:mRNA processing"/>
    <property type="evidence" value="ECO:0007669"/>
    <property type="project" value="UniProtKB-KW"/>
</dbReference>
<dbReference type="EC" id="3.6.4.13" evidence="2"/>
<evidence type="ECO:0000256" key="1">
    <source>
        <dbReference type="ARBA" id="ARBA00008792"/>
    </source>
</evidence>
<keyword evidence="8" id="KW-0508">mRNA splicing</keyword>
<comment type="caution">
    <text evidence="11">The sequence shown here is derived from an EMBL/GenBank/DDBJ whole genome shotgun (WGS) entry which is preliminary data.</text>
</comment>
<evidence type="ECO:0000313" key="11">
    <source>
        <dbReference type="EMBL" id="KAF2309718.1"/>
    </source>
</evidence>
<dbReference type="FunFam" id="3.40.50.300:FF:000578">
    <property type="entry name" value="probable ATP-dependent RNA helicase DHX35"/>
    <property type="match status" value="1"/>
</dbReference>
<protein>
    <recommendedName>
        <fullName evidence="2">RNA helicase</fullName>
        <ecNumber evidence="2">3.6.4.13</ecNumber>
    </recommendedName>
</protein>
<dbReference type="GO" id="GO:0016887">
    <property type="term" value="F:ATP hydrolysis activity"/>
    <property type="evidence" value="ECO:0007669"/>
    <property type="project" value="InterPro"/>
</dbReference>
<dbReference type="AlphaFoldDB" id="A0A6A6MB45"/>
<evidence type="ECO:0000313" key="12">
    <source>
        <dbReference type="Proteomes" id="UP000467840"/>
    </source>
</evidence>
<reference evidence="11 12" key="1">
    <citation type="journal article" date="2020" name="Mol. Plant">
        <title>The Chromosome-Based Rubber Tree Genome Provides New Insights into Spurge Genome Evolution and Rubber Biosynthesis.</title>
        <authorList>
            <person name="Liu J."/>
            <person name="Shi C."/>
            <person name="Shi C.C."/>
            <person name="Li W."/>
            <person name="Zhang Q.J."/>
            <person name="Zhang Y."/>
            <person name="Li K."/>
            <person name="Lu H.F."/>
            <person name="Shi C."/>
            <person name="Zhu S.T."/>
            <person name="Xiao Z.Y."/>
            <person name="Nan H."/>
            <person name="Yue Y."/>
            <person name="Zhu X.G."/>
            <person name="Wu Y."/>
            <person name="Hong X.N."/>
            <person name="Fan G.Y."/>
            <person name="Tong Y."/>
            <person name="Zhang D."/>
            <person name="Mao C.L."/>
            <person name="Liu Y.L."/>
            <person name="Hao S.J."/>
            <person name="Liu W.Q."/>
            <person name="Lv M.Q."/>
            <person name="Zhang H.B."/>
            <person name="Liu Y."/>
            <person name="Hu-Tang G.R."/>
            <person name="Wang J.P."/>
            <person name="Wang J.H."/>
            <person name="Sun Y.H."/>
            <person name="Ni S.B."/>
            <person name="Chen W.B."/>
            <person name="Zhang X.C."/>
            <person name="Jiao Y.N."/>
            <person name="Eichler E.E."/>
            <person name="Li G.H."/>
            <person name="Liu X."/>
            <person name="Gao L.Z."/>
        </authorList>
    </citation>
    <scope>NUCLEOTIDE SEQUENCE [LARGE SCALE GENOMIC DNA]</scope>
    <source>
        <strain evidence="12">cv. GT1</strain>
        <tissue evidence="11">Leaf</tissue>
    </source>
</reference>